<accession>A0ACA9MFS7</accession>
<keyword evidence="2" id="KW-1185">Reference proteome</keyword>
<comment type="caution">
    <text evidence="1">The sequence shown here is derived from an EMBL/GenBank/DDBJ whole genome shotgun (WGS) entry which is preliminary data.</text>
</comment>
<name>A0ACA9MFS7_9GLOM</name>
<dbReference type="Proteomes" id="UP000789920">
    <property type="component" value="Unassembled WGS sequence"/>
</dbReference>
<sequence length="826" mass="93803">MSQSVQPIIKIFTPPSSPPTMIGQEEWDSVDDFSVDSLHAEVSSTSTSQSTFIPSSPPEEITGDELPNDYDVPKNPSTELLQKMGHWFYNTRLVQYMKSDERSRVKKIYSTNSIWMLGIEYEFPEDCGSVNLPKFDRDEKARSSRASSFLNLVFGSSEEDEDYDDMSVHDLHHNDCPVQSHKIGKFRSCLQTTCGVDGQNLSVPHSTKVTPKVTISSSSTPNIVIQRLRSLSFSQKSPPPENKSYPDLLHSNIENRVNSGSSNSAYHRQAGKRFHSFSFDKTSDSSDISQTDSKSSSAIKTDNSKLSPPSNNHLQAPNSRRSSITSNFLRTFSISNQGIEPSNVIAHGVFSSKPKKPRRMTFSGIFSGKEKNKLGNSSRKLYPHAEIEGDLDSKFFGNESKLKYTSFEDIDNSRNQIAEVSYSEDILYSSGDSDDSDTNTRTEEVELDALSGDNISVETVTRESIARREIKRFDLSRDSDNKGVLDDNLQSRKTNLQVNTNIWHERKLSDTGSVRSTGSFQSISTPTSLYKPDSLGPLSLNQKKLMDFYLDFQSRIFCCYRKDFLPIEPAFHTTDTGWGCMHRTGQSLLAQGFLWTLLGRDWRLHNPQTESDTLIYRKILRWFMDGPEPEQYYSIHNIARTGIVFDKKIGDWFGPATVAHVLKRLSLNHKECPLSIYVPTDNNIYRTEVINIAMVEHDNNLLCDQKAWKPILILLSIRLGTDRFNPSYSENLKIMFTFPQFLGIAGGRPRKSLYFVAVQDDEFFYLDPHFVRPAINLSKTPEFPIEDYHSTIVRAMDITEMDPSMLLGFLCQRPQDFDDLCERVKQ</sequence>
<gene>
    <name evidence="1" type="ORF">RPERSI_LOCUS5227</name>
</gene>
<proteinExistence type="predicted"/>
<reference evidence="1" key="1">
    <citation type="submission" date="2021-06" db="EMBL/GenBank/DDBJ databases">
        <authorList>
            <person name="Kallberg Y."/>
            <person name="Tangrot J."/>
            <person name="Rosling A."/>
        </authorList>
    </citation>
    <scope>NUCLEOTIDE SEQUENCE</scope>
    <source>
        <strain evidence="1">MA461A</strain>
    </source>
</reference>
<dbReference type="EMBL" id="CAJVQC010007708">
    <property type="protein sequence ID" value="CAG8583004.1"/>
    <property type="molecule type" value="Genomic_DNA"/>
</dbReference>
<feature type="non-terminal residue" evidence="1">
    <location>
        <position position="826"/>
    </location>
</feature>
<organism evidence="1 2">
    <name type="scientific">Racocetra persica</name>
    <dbReference type="NCBI Taxonomy" id="160502"/>
    <lineage>
        <taxon>Eukaryota</taxon>
        <taxon>Fungi</taxon>
        <taxon>Fungi incertae sedis</taxon>
        <taxon>Mucoromycota</taxon>
        <taxon>Glomeromycotina</taxon>
        <taxon>Glomeromycetes</taxon>
        <taxon>Diversisporales</taxon>
        <taxon>Gigasporaceae</taxon>
        <taxon>Racocetra</taxon>
    </lineage>
</organism>
<evidence type="ECO:0000313" key="1">
    <source>
        <dbReference type="EMBL" id="CAG8583004.1"/>
    </source>
</evidence>
<evidence type="ECO:0000313" key="2">
    <source>
        <dbReference type="Proteomes" id="UP000789920"/>
    </source>
</evidence>
<protein>
    <submittedName>
        <fullName evidence="1">19509_t:CDS:1</fullName>
    </submittedName>
</protein>